<dbReference type="EMBL" id="NXHG01000008">
    <property type="protein sequence ID" value="PCM60589.1"/>
    <property type="molecule type" value="Genomic_DNA"/>
</dbReference>
<dbReference type="PIRSF" id="PIRSF018494">
    <property type="entry name" value="PBSX_VPQ"/>
    <property type="match status" value="1"/>
</dbReference>
<sequence>MVTLKKKYGKKPIASTAGPDIVESLKADPALTAFSFDGPYPVRDMADLLDNLYCMDNGRYYETPVDFYGLAKAPRQSAWHESALYFKRNVLTGCFIPHKLLNRQTFSAFALDWFTFGNAYLELPRNRLGGPLPFKHSLAKYTRRGSTDLDQYWFIRRWKEEHTFKSGTVCHVLNPDINQEVYGMPEYMAALLAASLAHSADMFRKLYYDNGSHAGCIVYIGAGQVDDKSMKAVKETLTGARGKGAFKNLLLHAPGGGKDGVQILPFQQITAKDEFINIKNATRDDILAAHRIPPQLMGAMPEGNGSFGDIEKAARVYAINELTPVMEALKVVNEWIGEEVIRFNPYALLTPEK</sequence>
<evidence type="ECO:0000313" key="2">
    <source>
        <dbReference type="EMBL" id="PCM60589.1"/>
    </source>
</evidence>
<gene>
    <name evidence="2" type="ORF">CP911_14935</name>
</gene>
<dbReference type="STRING" id="1463164.KQS06HV_90095"/>
<reference evidence="2 3" key="1">
    <citation type="submission" date="2017-09" db="EMBL/GenBank/DDBJ databases">
        <title>Mdr eskape-Ghana.</title>
        <authorList>
            <person name="Agyepong N."/>
            <person name="Janice J."/>
            <person name="Samuelsen O."/>
            <person name="Owusu-Ofori A."/>
            <person name="Sundsfjord A."/>
            <person name="Essack S."/>
            <person name="Pedersen T."/>
        </authorList>
    </citation>
    <scope>NUCLEOTIDE SEQUENCE [LARGE SCALE GENOMIC DNA]</scope>
    <source>
        <strain evidence="2 3">46</strain>
    </source>
</reference>
<evidence type="ECO:0000313" key="3">
    <source>
        <dbReference type="Proteomes" id="UP000217648"/>
    </source>
</evidence>
<accession>A0A2A5MI63</accession>
<protein>
    <submittedName>
        <fullName evidence="2">Phage portal protein</fullName>
    </submittedName>
</protein>
<dbReference type="InterPro" id="IPR006430">
    <property type="entry name" value="Phage_portal_PBSX"/>
</dbReference>
<proteinExistence type="inferred from homology"/>
<dbReference type="RefSeq" id="WP_017898633.1">
    <property type="nucleotide sequence ID" value="NZ_BQUD01000024.1"/>
</dbReference>
<comment type="similarity">
    <text evidence="1">Belongs to the phage portal family. PBSX subfamily.</text>
</comment>
<organism evidence="2 3">
    <name type="scientific">Klebsiella quasipneumoniae</name>
    <dbReference type="NCBI Taxonomy" id="1463165"/>
    <lineage>
        <taxon>Bacteria</taxon>
        <taxon>Pseudomonadati</taxon>
        <taxon>Pseudomonadota</taxon>
        <taxon>Gammaproteobacteria</taxon>
        <taxon>Enterobacterales</taxon>
        <taxon>Enterobacteriaceae</taxon>
        <taxon>Klebsiella/Raoultella group</taxon>
        <taxon>Klebsiella</taxon>
        <taxon>Klebsiella pneumoniae complex</taxon>
    </lineage>
</organism>
<dbReference type="InterPro" id="IPR006944">
    <property type="entry name" value="Phage/GTA_portal"/>
</dbReference>
<name>A0A2A5MI63_9ENTR</name>
<dbReference type="Pfam" id="PF04860">
    <property type="entry name" value="Phage_portal"/>
    <property type="match status" value="1"/>
</dbReference>
<dbReference type="Proteomes" id="UP000217648">
    <property type="component" value="Unassembled WGS sequence"/>
</dbReference>
<comment type="caution">
    <text evidence="2">The sequence shown here is derived from an EMBL/GenBank/DDBJ whole genome shotgun (WGS) entry which is preliminary data.</text>
</comment>
<evidence type="ECO:0000256" key="1">
    <source>
        <dbReference type="ARBA" id="ARBA00006799"/>
    </source>
</evidence>
<dbReference type="AlphaFoldDB" id="A0A2A5MI63"/>
<dbReference type="NCBIfam" id="TIGR01540">
    <property type="entry name" value="portal_PBSX"/>
    <property type="match status" value="1"/>
</dbReference>
<dbReference type="InterPro" id="IPR030935">
    <property type="entry name" value="PBSX_Proteobac"/>
</dbReference>